<accession>A0A9D4E2V3</accession>
<evidence type="ECO:0000313" key="2">
    <source>
        <dbReference type="Proteomes" id="UP000828390"/>
    </source>
</evidence>
<proteinExistence type="predicted"/>
<evidence type="ECO:0000313" key="1">
    <source>
        <dbReference type="EMBL" id="KAH3771000.1"/>
    </source>
</evidence>
<dbReference type="Proteomes" id="UP000828390">
    <property type="component" value="Unassembled WGS sequence"/>
</dbReference>
<protein>
    <submittedName>
        <fullName evidence="1">Uncharacterized protein</fullName>
    </submittedName>
</protein>
<reference evidence="1" key="1">
    <citation type="journal article" date="2019" name="bioRxiv">
        <title>The Genome of the Zebra Mussel, Dreissena polymorpha: A Resource for Invasive Species Research.</title>
        <authorList>
            <person name="McCartney M.A."/>
            <person name="Auch B."/>
            <person name="Kono T."/>
            <person name="Mallez S."/>
            <person name="Zhang Y."/>
            <person name="Obille A."/>
            <person name="Becker A."/>
            <person name="Abrahante J.E."/>
            <person name="Garbe J."/>
            <person name="Badalamenti J.P."/>
            <person name="Herman A."/>
            <person name="Mangelson H."/>
            <person name="Liachko I."/>
            <person name="Sullivan S."/>
            <person name="Sone E.D."/>
            <person name="Koren S."/>
            <person name="Silverstein K.A.T."/>
            <person name="Beckman K.B."/>
            <person name="Gohl D.M."/>
        </authorList>
    </citation>
    <scope>NUCLEOTIDE SEQUENCE</scope>
    <source>
        <strain evidence="1">Duluth1</strain>
        <tissue evidence="1">Whole animal</tissue>
    </source>
</reference>
<organism evidence="1 2">
    <name type="scientific">Dreissena polymorpha</name>
    <name type="common">Zebra mussel</name>
    <name type="synonym">Mytilus polymorpha</name>
    <dbReference type="NCBI Taxonomy" id="45954"/>
    <lineage>
        <taxon>Eukaryota</taxon>
        <taxon>Metazoa</taxon>
        <taxon>Spiralia</taxon>
        <taxon>Lophotrochozoa</taxon>
        <taxon>Mollusca</taxon>
        <taxon>Bivalvia</taxon>
        <taxon>Autobranchia</taxon>
        <taxon>Heteroconchia</taxon>
        <taxon>Euheterodonta</taxon>
        <taxon>Imparidentia</taxon>
        <taxon>Neoheterodontei</taxon>
        <taxon>Myida</taxon>
        <taxon>Dreissenoidea</taxon>
        <taxon>Dreissenidae</taxon>
        <taxon>Dreissena</taxon>
    </lineage>
</organism>
<dbReference type="AlphaFoldDB" id="A0A9D4E2V3"/>
<name>A0A9D4E2V3_DREPO</name>
<comment type="caution">
    <text evidence="1">The sequence shown here is derived from an EMBL/GenBank/DDBJ whole genome shotgun (WGS) entry which is preliminary data.</text>
</comment>
<reference evidence="1" key="2">
    <citation type="submission" date="2020-11" db="EMBL/GenBank/DDBJ databases">
        <authorList>
            <person name="McCartney M.A."/>
            <person name="Auch B."/>
            <person name="Kono T."/>
            <person name="Mallez S."/>
            <person name="Becker A."/>
            <person name="Gohl D.M."/>
            <person name="Silverstein K.A.T."/>
            <person name="Koren S."/>
            <person name="Bechman K.B."/>
            <person name="Herman A."/>
            <person name="Abrahante J.E."/>
            <person name="Garbe J."/>
        </authorList>
    </citation>
    <scope>NUCLEOTIDE SEQUENCE</scope>
    <source>
        <strain evidence="1">Duluth1</strain>
        <tissue evidence="1">Whole animal</tissue>
    </source>
</reference>
<gene>
    <name evidence="1" type="ORF">DPMN_172300</name>
</gene>
<dbReference type="EMBL" id="JAIWYP010000009">
    <property type="protein sequence ID" value="KAH3771000.1"/>
    <property type="molecule type" value="Genomic_DNA"/>
</dbReference>
<sequence>MRNLDFSVWRDLDGIRWWDLHSSHWRDLNGSQCRDLNLILAGGGTWKAGAGATCTIDAACVPLLLRISYAS</sequence>
<keyword evidence="2" id="KW-1185">Reference proteome</keyword>